<organism evidence="1 2">
    <name type="scientific">Coleofasciculus chthonoplastes PCC 7420</name>
    <dbReference type="NCBI Taxonomy" id="118168"/>
    <lineage>
        <taxon>Bacteria</taxon>
        <taxon>Bacillati</taxon>
        <taxon>Cyanobacteriota</taxon>
        <taxon>Cyanophyceae</taxon>
        <taxon>Coleofasciculales</taxon>
        <taxon>Coleofasciculaceae</taxon>
        <taxon>Coleofasciculus</taxon>
    </lineage>
</organism>
<dbReference type="RefSeq" id="WP_006097924.1">
    <property type="nucleotide sequence ID" value="NZ_DS989841.1"/>
</dbReference>
<evidence type="ECO:0000313" key="2">
    <source>
        <dbReference type="Proteomes" id="UP000003835"/>
    </source>
</evidence>
<proteinExistence type="predicted"/>
<dbReference type="HOGENOM" id="CLU_1281370_0_0_3"/>
<evidence type="ECO:0000313" key="1">
    <source>
        <dbReference type="EMBL" id="EDX78449.1"/>
    </source>
</evidence>
<reference evidence="1 2" key="1">
    <citation type="submission" date="2008-07" db="EMBL/GenBank/DDBJ databases">
        <authorList>
            <person name="Tandeau de Marsac N."/>
            <person name="Ferriera S."/>
            <person name="Johnson J."/>
            <person name="Kravitz S."/>
            <person name="Beeson K."/>
            <person name="Sutton G."/>
            <person name="Rogers Y.-H."/>
            <person name="Friedman R."/>
            <person name="Frazier M."/>
            <person name="Venter J.C."/>
        </authorList>
    </citation>
    <scope>NUCLEOTIDE SEQUENCE [LARGE SCALE GENOMIC DNA]</scope>
    <source>
        <strain evidence="1 2">PCC 7420</strain>
    </source>
</reference>
<accession>B4VHP0</accession>
<dbReference type="Proteomes" id="UP000003835">
    <property type="component" value="Unassembled WGS sequence"/>
</dbReference>
<dbReference type="AlphaFoldDB" id="B4VHP0"/>
<dbReference type="EMBL" id="DS989841">
    <property type="protein sequence ID" value="EDX78449.1"/>
    <property type="molecule type" value="Genomic_DNA"/>
</dbReference>
<dbReference type="eggNOG" id="COG1404">
    <property type="taxonomic scope" value="Bacteria"/>
</dbReference>
<keyword evidence="2" id="KW-1185">Reference proteome</keyword>
<sequence length="215" mass="25140">MFVLEFSSVNLDLRDIFEQRFGAWVVSEYKDKVEKDKVENQERYRFLVQFPTETSRQHLQEEIRLYRTEANNIEVLPLGMRQNFCDALQAVRSISRDERIGVRLREEGFPEVEPFYLDIDLWHPGDSSDARQVLNDIRSMCANYGGELKEEVRTSSLLLIKVYGSRQLAEALLELDWVARVDLPPKLSQAYSEIFRACCTRPKPLTINALIRIYS</sequence>
<protein>
    <submittedName>
        <fullName evidence="1">Uncharacterized protein</fullName>
    </submittedName>
</protein>
<gene>
    <name evidence="1" type="ORF">MC7420_7102</name>
</gene>
<dbReference type="OrthoDB" id="9768989at2"/>
<name>B4VHP0_9CYAN</name>
<dbReference type="STRING" id="118168.MC7420_7102"/>